<evidence type="ECO:0000256" key="4">
    <source>
        <dbReference type="ARBA" id="ARBA00022968"/>
    </source>
</evidence>
<feature type="transmembrane region" description="Helical" evidence="6">
    <location>
        <begin position="16"/>
        <end position="35"/>
    </location>
</feature>
<comment type="similarity">
    <text evidence="2">Belongs to the glycosyltransferase 47 family.</text>
</comment>
<keyword evidence="6" id="KW-0472">Membrane</keyword>
<dbReference type="InterPro" id="IPR004263">
    <property type="entry name" value="Exostosin"/>
</dbReference>
<keyword evidence="8" id="KW-0808">Transferase</keyword>
<dbReference type="Pfam" id="PF03016">
    <property type="entry name" value="Exostosin_GT47"/>
    <property type="match status" value="1"/>
</dbReference>
<keyword evidence="5" id="KW-0333">Golgi apparatus</keyword>
<keyword evidence="6" id="KW-1133">Transmembrane helix</keyword>
<evidence type="ECO:0000259" key="7">
    <source>
        <dbReference type="Pfam" id="PF03016"/>
    </source>
</evidence>
<keyword evidence="4" id="KW-0735">Signal-anchor</keyword>
<evidence type="ECO:0000256" key="1">
    <source>
        <dbReference type="ARBA" id="ARBA00004323"/>
    </source>
</evidence>
<comment type="subcellular location">
    <subcellularLocation>
        <location evidence="1">Golgi apparatus membrane</location>
        <topology evidence="1">Single-pass type II membrane protein</topology>
    </subcellularLocation>
</comment>
<comment type="caution">
    <text evidence="8">The sequence shown here is derived from an EMBL/GenBank/DDBJ whole genome shotgun (WGS) entry which is preliminary data.</text>
</comment>
<dbReference type="GO" id="GO:0000139">
    <property type="term" value="C:Golgi membrane"/>
    <property type="evidence" value="ECO:0007669"/>
    <property type="project" value="UniProtKB-SubCell"/>
</dbReference>
<dbReference type="AlphaFoldDB" id="A0A833QSG6"/>
<evidence type="ECO:0000313" key="8">
    <source>
        <dbReference type="EMBL" id="KAF3327286.1"/>
    </source>
</evidence>
<proteinExistence type="inferred from homology"/>
<dbReference type="PANTHER" id="PTHR11062">
    <property type="entry name" value="EXOSTOSIN HEPARAN SULFATE GLYCOSYLTRANSFERASE -RELATED"/>
    <property type="match status" value="1"/>
</dbReference>
<dbReference type="GO" id="GO:0016757">
    <property type="term" value="F:glycosyltransferase activity"/>
    <property type="evidence" value="ECO:0007669"/>
    <property type="project" value="UniProtKB-KW"/>
</dbReference>
<dbReference type="EMBL" id="SWLB01000017">
    <property type="protein sequence ID" value="KAF3327286.1"/>
    <property type="molecule type" value="Genomic_DNA"/>
</dbReference>
<dbReference type="Proteomes" id="UP000623129">
    <property type="component" value="Unassembled WGS sequence"/>
</dbReference>
<evidence type="ECO:0000256" key="6">
    <source>
        <dbReference type="SAM" id="Phobius"/>
    </source>
</evidence>
<feature type="domain" description="Exostosin GT47" evidence="7">
    <location>
        <begin position="83"/>
        <end position="386"/>
    </location>
</feature>
<keyword evidence="9" id="KW-1185">Reference proteome</keyword>
<evidence type="ECO:0000256" key="5">
    <source>
        <dbReference type="ARBA" id="ARBA00023034"/>
    </source>
</evidence>
<reference evidence="8" key="1">
    <citation type="submission" date="2020-01" db="EMBL/GenBank/DDBJ databases">
        <title>Genome sequence of Kobresia littledalei, the first chromosome-level genome in the family Cyperaceae.</title>
        <authorList>
            <person name="Qu G."/>
        </authorList>
    </citation>
    <scope>NUCLEOTIDE SEQUENCE</scope>
    <source>
        <strain evidence="8">C.B.Clarke</strain>
        <tissue evidence="8">Leaf</tissue>
    </source>
</reference>
<keyword evidence="6" id="KW-0812">Transmembrane</keyword>
<name>A0A833QSG6_9POAL</name>
<gene>
    <name evidence="8" type="ORF">FCM35_KLT07404</name>
</gene>
<organism evidence="8 9">
    <name type="scientific">Carex littledalei</name>
    <dbReference type="NCBI Taxonomy" id="544730"/>
    <lineage>
        <taxon>Eukaryota</taxon>
        <taxon>Viridiplantae</taxon>
        <taxon>Streptophyta</taxon>
        <taxon>Embryophyta</taxon>
        <taxon>Tracheophyta</taxon>
        <taxon>Spermatophyta</taxon>
        <taxon>Magnoliopsida</taxon>
        <taxon>Liliopsida</taxon>
        <taxon>Poales</taxon>
        <taxon>Cyperaceae</taxon>
        <taxon>Cyperoideae</taxon>
        <taxon>Cariceae</taxon>
        <taxon>Carex</taxon>
        <taxon>Carex subgen. Euthyceras</taxon>
    </lineage>
</organism>
<sequence length="474" mass="54397">MAERNPQLGFAIRKTLFIWFAMAIILVVASMLYLGSTGRPHIIDRNLLPSEKALSVYETGDSYFRNMTQLQSLTICNPDNAILKLYMYDLPPEFHFGLLDWKPDRDSVWPDLRRKIPNYPGGLNLQHSIEYWLTLDLLSSTDPARRSPCTAVRVTDPGQADLIFVPFFSSLSYNRYSKVIPLEKISQNKKLQQNLVKYVTSREEYKRSNGRDHVILAHHPNSMLDARSVLFPCVFVLSDFGRYNPNVANLEKDIIAPYKHLAKTYVNDSAGFDDRPTLLYFRGAIYRKEGGNIRQELYYLLRNEKEVEFAFGSIQANGINKASQGMHGSKFCLNIAGDTPSSNRLFDAIVSHCVPVIISDDIELPFEDVLDYSEFCIFVRAADATKEGYLMGLLKGIGKERWSAMWERLKEVDKYFEYRYPSESDDAVQMIWKALARKVPAIRLKVNRLRRYQRFGRALRESGGDGKFPVIDGF</sequence>
<protein>
    <submittedName>
        <fullName evidence="8">Putative arabinosyltransferase ARAD1</fullName>
    </submittedName>
</protein>
<keyword evidence="3" id="KW-0328">Glycosyltransferase</keyword>
<evidence type="ECO:0000313" key="9">
    <source>
        <dbReference type="Proteomes" id="UP000623129"/>
    </source>
</evidence>
<evidence type="ECO:0000256" key="3">
    <source>
        <dbReference type="ARBA" id="ARBA00022676"/>
    </source>
</evidence>
<dbReference type="PANTHER" id="PTHR11062:SF99">
    <property type="entry name" value="EXOSTOSIN FAMILY PROTEIN"/>
    <property type="match status" value="1"/>
</dbReference>
<evidence type="ECO:0000256" key="2">
    <source>
        <dbReference type="ARBA" id="ARBA00010271"/>
    </source>
</evidence>
<dbReference type="OrthoDB" id="1924787at2759"/>
<dbReference type="InterPro" id="IPR040911">
    <property type="entry name" value="Exostosin_GT47"/>
</dbReference>
<accession>A0A833QSG6</accession>